<keyword evidence="2" id="KW-0805">Transcription regulation</keyword>
<dbReference type="PANTHER" id="PTHR30419:SF8">
    <property type="entry name" value="NITROGEN ASSIMILATION TRANSCRIPTIONAL ACTIVATOR-RELATED"/>
    <property type="match status" value="1"/>
</dbReference>
<feature type="domain" description="HTH lysR-type" evidence="7">
    <location>
        <begin position="95"/>
        <end position="152"/>
    </location>
</feature>
<comment type="similarity">
    <text evidence="1">Belongs to the LysR transcriptional regulatory family.</text>
</comment>
<dbReference type="PROSITE" id="PS50931">
    <property type="entry name" value="HTH_LYSR"/>
    <property type="match status" value="1"/>
</dbReference>
<dbReference type="GO" id="GO:0003700">
    <property type="term" value="F:DNA-binding transcription factor activity"/>
    <property type="evidence" value="ECO:0007669"/>
    <property type="project" value="InterPro"/>
</dbReference>
<evidence type="ECO:0000256" key="5">
    <source>
        <dbReference type="SAM" id="Coils"/>
    </source>
</evidence>
<dbReference type="PRINTS" id="PR00039">
    <property type="entry name" value="HTHLYSR"/>
</dbReference>
<dbReference type="Pfam" id="PF03466">
    <property type="entry name" value="LysR_substrate"/>
    <property type="match status" value="1"/>
</dbReference>
<sequence>MRHDRISTATWLPRSDFDLRLVKIGRQLRERCALRLDRWKAGASSAVSARRGIVGRSRPSRPLDRHDGPIRSPSTARSPSGRPGGLTACEGDVRVDFLGIQAFLSIAERGNFQRAAAYLNLSQTALSHRIRKLEDDLGLKLLSRTSRPVTLTSAGMKLLPKAQATLDELSATMEELRQQGRSGQRRLSIGCLPTLAERYLPPILNRFKERHPDVAVRVHDNSATEISAMVQAGTVEFGVTIVAANSADLTVSILLKEPYVLVCASNHPLAREKAVNWDVLLRYPLIRVSPQTGNRILLDDALGSRREKLQWLYEVQHTSTAIKLAAEGVGLTILPRLAVTNIDSKVAAVPLQNPKVTRAIGIVSRAGVPMSSLADEFAQIVGRELKKDRRRLT</sequence>
<dbReference type="Pfam" id="PF00126">
    <property type="entry name" value="HTH_1"/>
    <property type="match status" value="1"/>
</dbReference>
<dbReference type="SUPFAM" id="SSF53850">
    <property type="entry name" value="Periplasmic binding protein-like II"/>
    <property type="match status" value="1"/>
</dbReference>
<gene>
    <name evidence="8" type="ORF">CH341_16915</name>
</gene>
<comment type="caution">
    <text evidence="8">The sequence shown here is derived from an EMBL/GenBank/DDBJ whole genome shotgun (WGS) entry which is preliminary data.</text>
</comment>
<name>A0A327KY03_9BRAD</name>
<keyword evidence="4" id="KW-0804">Transcription</keyword>
<dbReference type="GO" id="GO:0005829">
    <property type="term" value="C:cytosol"/>
    <property type="evidence" value="ECO:0007669"/>
    <property type="project" value="TreeGrafter"/>
</dbReference>
<dbReference type="Proteomes" id="UP000249130">
    <property type="component" value="Unassembled WGS sequence"/>
</dbReference>
<evidence type="ECO:0000313" key="8">
    <source>
        <dbReference type="EMBL" id="RAI42947.1"/>
    </source>
</evidence>
<evidence type="ECO:0000259" key="7">
    <source>
        <dbReference type="PROSITE" id="PS50931"/>
    </source>
</evidence>
<keyword evidence="3" id="KW-0238">DNA-binding</keyword>
<dbReference type="InterPro" id="IPR036390">
    <property type="entry name" value="WH_DNA-bd_sf"/>
</dbReference>
<protein>
    <recommendedName>
        <fullName evidence="7">HTH lysR-type domain-containing protein</fullName>
    </recommendedName>
</protein>
<keyword evidence="5" id="KW-0175">Coiled coil</keyword>
<dbReference type="InterPro" id="IPR036388">
    <property type="entry name" value="WH-like_DNA-bd_sf"/>
</dbReference>
<dbReference type="InterPro" id="IPR000847">
    <property type="entry name" value="LysR_HTH_N"/>
</dbReference>
<evidence type="ECO:0000256" key="4">
    <source>
        <dbReference type="ARBA" id="ARBA00023163"/>
    </source>
</evidence>
<evidence type="ECO:0000313" key="9">
    <source>
        <dbReference type="Proteomes" id="UP000249130"/>
    </source>
</evidence>
<dbReference type="FunFam" id="1.10.10.10:FF:000001">
    <property type="entry name" value="LysR family transcriptional regulator"/>
    <property type="match status" value="1"/>
</dbReference>
<evidence type="ECO:0000256" key="2">
    <source>
        <dbReference type="ARBA" id="ARBA00023015"/>
    </source>
</evidence>
<dbReference type="OrthoDB" id="7492271at2"/>
<evidence type="ECO:0000256" key="1">
    <source>
        <dbReference type="ARBA" id="ARBA00009437"/>
    </source>
</evidence>
<dbReference type="GO" id="GO:0003677">
    <property type="term" value="F:DNA binding"/>
    <property type="evidence" value="ECO:0007669"/>
    <property type="project" value="UniProtKB-KW"/>
</dbReference>
<dbReference type="AlphaFoldDB" id="A0A327KY03"/>
<accession>A0A327KY03</accession>
<dbReference type="Gene3D" id="1.10.10.10">
    <property type="entry name" value="Winged helix-like DNA-binding domain superfamily/Winged helix DNA-binding domain"/>
    <property type="match status" value="1"/>
</dbReference>
<evidence type="ECO:0000256" key="6">
    <source>
        <dbReference type="SAM" id="MobiDB-lite"/>
    </source>
</evidence>
<dbReference type="PANTHER" id="PTHR30419">
    <property type="entry name" value="HTH-TYPE TRANSCRIPTIONAL REGULATOR YBHD"/>
    <property type="match status" value="1"/>
</dbReference>
<feature type="coiled-coil region" evidence="5">
    <location>
        <begin position="159"/>
        <end position="186"/>
    </location>
</feature>
<dbReference type="SUPFAM" id="SSF46785">
    <property type="entry name" value="Winged helix' DNA-binding domain"/>
    <property type="match status" value="1"/>
</dbReference>
<dbReference type="Gene3D" id="3.40.190.290">
    <property type="match status" value="1"/>
</dbReference>
<dbReference type="CDD" id="cd08440">
    <property type="entry name" value="PBP2_LTTR_like_4"/>
    <property type="match status" value="1"/>
</dbReference>
<proteinExistence type="inferred from homology"/>
<evidence type="ECO:0000256" key="3">
    <source>
        <dbReference type="ARBA" id="ARBA00023125"/>
    </source>
</evidence>
<organism evidence="8 9">
    <name type="scientific">Rhodoplanes roseus</name>
    <dbReference type="NCBI Taxonomy" id="29409"/>
    <lineage>
        <taxon>Bacteria</taxon>
        <taxon>Pseudomonadati</taxon>
        <taxon>Pseudomonadota</taxon>
        <taxon>Alphaproteobacteria</taxon>
        <taxon>Hyphomicrobiales</taxon>
        <taxon>Nitrobacteraceae</taxon>
        <taxon>Rhodoplanes</taxon>
    </lineage>
</organism>
<feature type="region of interest" description="Disordered" evidence="6">
    <location>
        <begin position="50"/>
        <end position="85"/>
    </location>
</feature>
<dbReference type="InterPro" id="IPR005119">
    <property type="entry name" value="LysR_subst-bd"/>
</dbReference>
<keyword evidence="9" id="KW-1185">Reference proteome</keyword>
<reference evidence="8 9" key="1">
    <citation type="submission" date="2017-07" db="EMBL/GenBank/DDBJ databases">
        <title>Draft Genome Sequences of Select Purple Nonsulfur Bacteria.</title>
        <authorList>
            <person name="Lasarre B."/>
            <person name="Mckinlay J.B."/>
        </authorList>
    </citation>
    <scope>NUCLEOTIDE SEQUENCE [LARGE SCALE GENOMIC DNA]</scope>
    <source>
        <strain evidence="8 9">DSM 5909</strain>
    </source>
</reference>
<dbReference type="InterPro" id="IPR050950">
    <property type="entry name" value="HTH-type_LysR_regulators"/>
</dbReference>
<dbReference type="EMBL" id="NPEX01000116">
    <property type="protein sequence ID" value="RAI42947.1"/>
    <property type="molecule type" value="Genomic_DNA"/>
</dbReference>